<evidence type="ECO:0000256" key="3">
    <source>
        <dbReference type="ARBA" id="ARBA00023139"/>
    </source>
</evidence>
<dbReference type="InterPro" id="IPR036328">
    <property type="entry name" value="MliC_sf"/>
</dbReference>
<feature type="domain" description="C-type lysozyme inhibitor" evidence="5">
    <location>
        <begin position="121"/>
        <end position="194"/>
    </location>
</feature>
<keyword evidence="2" id="KW-0472">Membrane</keyword>
<dbReference type="SUPFAM" id="SSF141488">
    <property type="entry name" value="YdhA-like"/>
    <property type="match status" value="1"/>
</dbReference>
<sequence length="204" mass="21987">MIVKQAELMKGLWIVCLCGLVLLGGCSGAQGPGAEPSAPSSGAGSYDAHSGKTLIASSCRRYSDGCNTCSRSADAALAACTHRACAEYDRPLCLDDAKVPTALGKDSATALDNDQLTVMEYECDGGNHFLVFYKQYVVDNERLELNQNQVMLSDRQTQTVSLLTRVPSASGERYQGDGLDYWSQGDAAMVRKDEQPLYRNCVIP</sequence>
<dbReference type="RefSeq" id="WP_167191092.1">
    <property type="nucleotide sequence ID" value="NZ_JAAONZ010000019.1"/>
</dbReference>
<gene>
    <name evidence="6" type="ORF">G8770_19660</name>
</gene>
<dbReference type="AlphaFoldDB" id="A0A9E5MP51"/>
<evidence type="ECO:0000256" key="4">
    <source>
        <dbReference type="ARBA" id="ARBA00023288"/>
    </source>
</evidence>
<organism evidence="6 7">
    <name type="scientific">Pseudomaricurvus hydrocarbonicus</name>
    <dbReference type="NCBI Taxonomy" id="1470433"/>
    <lineage>
        <taxon>Bacteria</taxon>
        <taxon>Pseudomonadati</taxon>
        <taxon>Pseudomonadota</taxon>
        <taxon>Gammaproteobacteria</taxon>
        <taxon>Cellvibrionales</taxon>
        <taxon>Cellvibrionaceae</taxon>
        <taxon>Pseudomaricurvus</taxon>
    </lineage>
</organism>
<dbReference type="EMBL" id="JAAONZ010000019">
    <property type="protein sequence ID" value="NHO67769.1"/>
    <property type="molecule type" value="Genomic_DNA"/>
</dbReference>
<dbReference type="Proteomes" id="UP000787472">
    <property type="component" value="Unassembled WGS sequence"/>
</dbReference>
<evidence type="ECO:0000313" key="7">
    <source>
        <dbReference type="Proteomes" id="UP000787472"/>
    </source>
</evidence>
<comment type="caution">
    <text evidence="6">The sequence shown here is derived from an EMBL/GenBank/DDBJ whole genome shotgun (WGS) entry which is preliminary data.</text>
</comment>
<evidence type="ECO:0000256" key="2">
    <source>
        <dbReference type="ARBA" id="ARBA00023136"/>
    </source>
</evidence>
<dbReference type="Gene3D" id="2.40.128.200">
    <property type="match status" value="1"/>
</dbReference>
<dbReference type="Pfam" id="PF09864">
    <property type="entry name" value="MliC"/>
    <property type="match status" value="1"/>
</dbReference>
<name>A0A9E5MP51_9GAMM</name>
<evidence type="ECO:0000313" key="6">
    <source>
        <dbReference type="EMBL" id="NHO67769.1"/>
    </source>
</evidence>
<reference evidence="6" key="1">
    <citation type="submission" date="2020-03" db="EMBL/GenBank/DDBJ databases">
        <authorList>
            <person name="Guo F."/>
        </authorList>
    </citation>
    <scope>NUCLEOTIDE SEQUENCE</scope>
    <source>
        <strain evidence="6">JCM 30134</strain>
    </source>
</reference>
<keyword evidence="1" id="KW-0732">Signal</keyword>
<accession>A0A9E5MP51</accession>
<evidence type="ECO:0000259" key="5">
    <source>
        <dbReference type="Pfam" id="PF09864"/>
    </source>
</evidence>
<protein>
    <submittedName>
        <fullName evidence="6">Lysozyme inhibitor</fullName>
    </submittedName>
</protein>
<keyword evidence="7" id="KW-1185">Reference proteome</keyword>
<dbReference type="InterPro" id="IPR018660">
    <property type="entry name" value="MliC"/>
</dbReference>
<dbReference type="PROSITE" id="PS51257">
    <property type="entry name" value="PROKAR_LIPOPROTEIN"/>
    <property type="match status" value="1"/>
</dbReference>
<evidence type="ECO:0000256" key="1">
    <source>
        <dbReference type="ARBA" id="ARBA00022729"/>
    </source>
</evidence>
<keyword evidence="4" id="KW-0449">Lipoprotein</keyword>
<proteinExistence type="predicted"/>
<keyword evidence="3" id="KW-0564">Palmitate</keyword>